<organism evidence="2 3">
    <name type="scientific">Bombardia bombarda</name>
    <dbReference type="NCBI Taxonomy" id="252184"/>
    <lineage>
        <taxon>Eukaryota</taxon>
        <taxon>Fungi</taxon>
        <taxon>Dikarya</taxon>
        <taxon>Ascomycota</taxon>
        <taxon>Pezizomycotina</taxon>
        <taxon>Sordariomycetes</taxon>
        <taxon>Sordariomycetidae</taxon>
        <taxon>Sordariales</taxon>
        <taxon>Lasiosphaeriaceae</taxon>
        <taxon>Bombardia</taxon>
    </lineage>
</organism>
<gene>
    <name evidence="2" type="ORF">B0T17DRAFT_359923</name>
</gene>
<feature type="compositionally biased region" description="Polar residues" evidence="1">
    <location>
        <begin position="89"/>
        <end position="110"/>
    </location>
</feature>
<dbReference type="InterPro" id="IPR017853">
    <property type="entry name" value="GH"/>
</dbReference>
<evidence type="ECO:0000313" key="2">
    <source>
        <dbReference type="EMBL" id="KAK0615893.1"/>
    </source>
</evidence>
<keyword evidence="3" id="KW-1185">Reference proteome</keyword>
<protein>
    <recommendedName>
        <fullName evidence="4">GH18 domain-containing protein</fullName>
    </recommendedName>
</protein>
<evidence type="ECO:0000313" key="3">
    <source>
        <dbReference type="Proteomes" id="UP001174934"/>
    </source>
</evidence>
<dbReference type="EMBL" id="JAULSR010000006">
    <property type="protein sequence ID" value="KAK0615893.1"/>
    <property type="molecule type" value="Genomic_DNA"/>
</dbReference>
<accession>A0AA40BW54</accession>
<reference evidence="2" key="1">
    <citation type="submission" date="2023-06" db="EMBL/GenBank/DDBJ databases">
        <title>Genome-scale phylogeny and comparative genomics of the fungal order Sordariales.</title>
        <authorList>
            <consortium name="Lawrence Berkeley National Laboratory"/>
            <person name="Hensen N."/>
            <person name="Bonometti L."/>
            <person name="Westerberg I."/>
            <person name="Brannstrom I.O."/>
            <person name="Guillou S."/>
            <person name="Cros-Aarteil S."/>
            <person name="Calhoun S."/>
            <person name="Haridas S."/>
            <person name="Kuo A."/>
            <person name="Mondo S."/>
            <person name="Pangilinan J."/>
            <person name="Riley R."/>
            <person name="LaButti K."/>
            <person name="Andreopoulos B."/>
            <person name="Lipzen A."/>
            <person name="Chen C."/>
            <person name="Yanf M."/>
            <person name="Daum C."/>
            <person name="Ng V."/>
            <person name="Clum A."/>
            <person name="Steindorff A."/>
            <person name="Ohm R."/>
            <person name="Martin F."/>
            <person name="Silar P."/>
            <person name="Natvig D."/>
            <person name="Lalanne C."/>
            <person name="Gautier V."/>
            <person name="Ament-velasquez S.L."/>
            <person name="Kruys A."/>
            <person name="Hutchinson M.I."/>
            <person name="Powell A.J."/>
            <person name="Barry K."/>
            <person name="Miller A.N."/>
            <person name="Grigoriev I.V."/>
            <person name="Debuchy R."/>
            <person name="Gladieux P."/>
            <person name="Thoren M.H."/>
            <person name="Johannesson H."/>
        </authorList>
    </citation>
    <scope>NUCLEOTIDE SEQUENCE</scope>
    <source>
        <strain evidence="2">SMH3391-2</strain>
    </source>
</reference>
<evidence type="ECO:0008006" key="4">
    <source>
        <dbReference type="Google" id="ProtNLM"/>
    </source>
</evidence>
<dbReference type="SUPFAM" id="SSF51445">
    <property type="entry name" value="(Trans)glycosidases"/>
    <property type="match status" value="1"/>
</dbReference>
<comment type="caution">
    <text evidence="2">The sequence shown here is derived from an EMBL/GenBank/DDBJ whole genome shotgun (WGS) entry which is preliminary data.</text>
</comment>
<dbReference type="Gene3D" id="3.20.20.80">
    <property type="entry name" value="Glycosidases"/>
    <property type="match status" value="1"/>
</dbReference>
<name>A0AA40BW54_9PEZI</name>
<feature type="region of interest" description="Disordered" evidence="1">
    <location>
        <begin position="86"/>
        <end position="158"/>
    </location>
</feature>
<proteinExistence type="predicted"/>
<sequence>MYEMLLVKGWPAEKIVVGLVTNPENGSGWVPWDVLGNLMPLLVARHARFGGVMGWEYFNSLGGGKRDAAGAAAAAAAAAAASAKRVDGQESTIDQVPVQSSSSARANGKTTAADDVMVVLADDDDGDGNDVNGVKGRDEALPVPVPAPFDYYSDEAQD</sequence>
<evidence type="ECO:0000256" key="1">
    <source>
        <dbReference type="SAM" id="MobiDB-lite"/>
    </source>
</evidence>
<dbReference type="Proteomes" id="UP001174934">
    <property type="component" value="Unassembled WGS sequence"/>
</dbReference>
<dbReference type="AlphaFoldDB" id="A0AA40BW54"/>